<protein>
    <submittedName>
        <fullName evidence="1">SAM-dependent methyltransferase</fullName>
    </submittedName>
</protein>
<dbReference type="AlphaFoldDB" id="A0A6N1AX88"/>
<evidence type="ECO:0000313" key="2">
    <source>
        <dbReference type="Proteomes" id="UP000509702"/>
    </source>
</evidence>
<evidence type="ECO:0000313" key="1">
    <source>
        <dbReference type="EMBL" id="QKS54817.1"/>
    </source>
</evidence>
<keyword evidence="1" id="KW-0489">Methyltransferase</keyword>
<dbReference type="GO" id="GO:0008168">
    <property type="term" value="F:methyltransferase activity"/>
    <property type="evidence" value="ECO:0007669"/>
    <property type="project" value="UniProtKB-KW"/>
</dbReference>
<dbReference type="Proteomes" id="UP000509702">
    <property type="component" value="Plasmid unnamed7"/>
</dbReference>
<geneLocation type="plasmid" evidence="1 2">
    <name>unnamed7</name>
</geneLocation>
<name>A0A6N1AX88_9PROT</name>
<dbReference type="RefSeq" id="WP_146203813.1">
    <property type="nucleotide sequence ID" value="NZ_BSOV01000001.1"/>
</dbReference>
<gene>
    <name evidence="1" type="ORF">HUE56_30460</name>
</gene>
<dbReference type="GO" id="GO:0032259">
    <property type="term" value="P:methylation"/>
    <property type="evidence" value="ECO:0007669"/>
    <property type="project" value="UniProtKB-KW"/>
</dbReference>
<proteinExistence type="predicted"/>
<keyword evidence="1" id="KW-0614">Plasmid</keyword>
<dbReference type="EMBL" id="CP054622">
    <property type="protein sequence ID" value="QKS54817.1"/>
    <property type="molecule type" value="Genomic_DNA"/>
</dbReference>
<dbReference type="KEGG" id="aoz:HUE56_30460"/>
<keyword evidence="1" id="KW-0808">Transferase</keyword>
<sequence>MTPSEKKLIRLRQARTLEDLRTSLPRDWRIVERKISGILERGNPQDLAEFTKQTIEHHQDLTVLLSKTLPNSSNYKAYLSRFAQVRMAAFVIKDLSRFAGKNVKSQKLGCIDKFLMGNLLFLDGFRRKPVSMFWFQLIWPMIRQRHMLMPLVEPKGIYCFYSKELITHLAGLIGSRPCLEIAAGDGTLTRFLQDVGVSIIATDSHSWQSSVTYSDSVIKLDARAALRMHKTKVVLCSWPPANNAFERFVFETDHVELYLVIGSRYEFASGNWRDYRRQNNFTVTHDLELSRLVLPPELGCAVYRFERKAA</sequence>
<accession>A0A6N1AX88</accession>
<reference evidence="1 2" key="1">
    <citation type="submission" date="2020-06" db="EMBL/GenBank/DDBJ databases">
        <title>Complete genome of Azosprillum oryzae KACC14407.</title>
        <authorList>
            <person name="Kim M."/>
            <person name="Park Y.-J."/>
            <person name="Shin J.-H."/>
        </authorList>
    </citation>
    <scope>NUCLEOTIDE SEQUENCE [LARGE SCALE GENOMIC DNA]</scope>
    <source>
        <strain evidence="1 2">KACC 14407</strain>
        <plasmid evidence="1 2">unnamed7</plasmid>
    </source>
</reference>
<organism evidence="1 2">
    <name type="scientific">Azospirillum oryzae</name>
    <dbReference type="NCBI Taxonomy" id="286727"/>
    <lineage>
        <taxon>Bacteria</taxon>
        <taxon>Pseudomonadati</taxon>
        <taxon>Pseudomonadota</taxon>
        <taxon>Alphaproteobacteria</taxon>
        <taxon>Rhodospirillales</taxon>
        <taxon>Azospirillaceae</taxon>
        <taxon>Azospirillum</taxon>
    </lineage>
</organism>
<dbReference type="OrthoDB" id="2539613at2"/>
<keyword evidence="2" id="KW-1185">Reference proteome</keyword>